<accession>A0A419Q797</accession>
<gene>
    <name evidence="1" type="ORF">CSKR_111673</name>
</gene>
<sequence length="98" mass="10727">MSELLNKWAAIDPPILRLLLVRPIGYQDDSDESCPSDIALKTSPQQVGSVGLMLAVKMCHTAKTTSGGIFQPFCDHTAFLVFPHECKPLFDPVTARVV</sequence>
<name>A0A419Q797_CLOSI</name>
<dbReference type="InParanoid" id="A0A419Q797"/>
<dbReference type="Proteomes" id="UP000286415">
    <property type="component" value="Unassembled WGS sequence"/>
</dbReference>
<protein>
    <submittedName>
        <fullName evidence="1">Uncharacterized protein</fullName>
    </submittedName>
</protein>
<comment type="caution">
    <text evidence="1">The sequence shown here is derived from an EMBL/GenBank/DDBJ whole genome shotgun (WGS) entry which is preliminary data.</text>
</comment>
<evidence type="ECO:0000313" key="1">
    <source>
        <dbReference type="EMBL" id="KAG5446140.1"/>
    </source>
</evidence>
<evidence type="ECO:0000313" key="2">
    <source>
        <dbReference type="Proteomes" id="UP000286415"/>
    </source>
</evidence>
<proteinExistence type="predicted"/>
<reference evidence="1 2" key="1">
    <citation type="journal article" date="2018" name="Biotechnol. Adv.">
        <title>Improved genomic resources and new bioinformatic workflow for the carcinogenic parasite Clonorchis sinensis: Biotechnological implications.</title>
        <authorList>
            <person name="Wang D."/>
            <person name="Korhonen P.K."/>
            <person name="Gasser R.B."/>
            <person name="Young N.D."/>
        </authorList>
    </citation>
    <scope>NUCLEOTIDE SEQUENCE [LARGE SCALE GENOMIC DNA]</scope>
    <source>
        <strain evidence="1">Cs-k2</strain>
    </source>
</reference>
<organism evidence="1 2">
    <name type="scientific">Clonorchis sinensis</name>
    <name type="common">Chinese liver fluke</name>
    <dbReference type="NCBI Taxonomy" id="79923"/>
    <lineage>
        <taxon>Eukaryota</taxon>
        <taxon>Metazoa</taxon>
        <taxon>Spiralia</taxon>
        <taxon>Lophotrochozoa</taxon>
        <taxon>Platyhelminthes</taxon>
        <taxon>Trematoda</taxon>
        <taxon>Digenea</taxon>
        <taxon>Opisthorchiida</taxon>
        <taxon>Opisthorchiata</taxon>
        <taxon>Opisthorchiidae</taxon>
        <taxon>Clonorchis</taxon>
    </lineage>
</organism>
<keyword evidence="2" id="KW-1185">Reference proteome</keyword>
<dbReference type="AlphaFoldDB" id="A0A419Q797"/>
<reference evidence="1 2" key="2">
    <citation type="journal article" date="2021" name="Genomics">
        <title>High-quality reference genome for Clonorchis sinensis.</title>
        <authorList>
            <person name="Young N.D."/>
            <person name="Stroehlein A.J."/>
            <person name="Kinkar L."/>
            <person name="Wang T."/>
            <person name="Sohn W.M."/>
            <person name="Chang B.C.H."/>
            <person name="Kaur P."/>
            <person name="Weisz D."/>
            <person name="Dudchenko O."/>
            <person name="Aiden E.L."/>
            <person name="Korhonen P.K."/>
            <person name="Gasser R.B."/>
        </authorList>
    </citation>
    <scope>NUCLEOTIDE SEQUENCE [LARGE SCALE GENOMIC DNA]</scope>
    <source>
        <strain evidence="1">Cs-k2</strain>
    </source>
</reference>
<dbReference type="EMBL" id="NIRI02000056">
    <property type="protein sequence ID" value="KAG5446140.1"/>
    <property type="molecule type" value="Genomic_DNA"/>
</dbReference>